<protein>
    <recommendedName>
        <fullName evidence="3">Neutrophil cytosolic factor 2</fullName>
    </recommendedName>
</protein>
<name>A0A4X1V8L4_PIG</name>
<dbReference type="Ensembl" id="ENSSSCT00070044115.1">
    <property type="protein sequence ID" value="ENSSSCP00070037157.1"/>
    <property type="gene ID" value="ENSSSCG00070022189.1"/>
</dbReference>
<dbReference type="SUPFAM" id="SSF48452">
    <property type="entry name" value="TPR-like"/>
    <property type="match status" value="1"/>
</dbReference>
<dbReference type="Proteomes" id="UP000314985">
    <property type="component" value="Unassembled WGS sequence"/>
</dbReference>
<accession>A0A4X1V8L4</accession>
<dbReference type="PANTHER" id="PTHR15175:SF3">
    <property type="entry name" value="NEUTROPHIL CYTOSOL FACTOR 2"/>
    <property type="match status" value="1"/>
</dbReference>
<dbReference type="AlphaFoldDB" id="A0A4X1V8L4"/>
<reference evidence="2" key="1">
    <citation type="submission" date="2017-08" db="EMBL/GenBank/DDBJ databases">
        <title>USMARCv1.0.</title>
        <authorList>
            <person name="Hannum G.I."/>
            <person name="Koren S."/>
            <person name="Schroeder S.G."/>
            <person name="Chin S.C."/>
            <person name="Nonneman D.J."/>
            <person name="Becker S.A."/>
            <person name="Rosen B.D."/>
            <person name="Bickhart D.M."/>
            <person name="Putnam N.H."/>
            <person name="Green R.E."/>
            <person name="Tuggle C.K."/>
            <person name="Liu H."/>
            <person name="Rohrer G.A."/>
            <person name="Warr A."/>
            <person name="Hall R."/>
            <person name="Kim K."/>
            <person name="Hume D.A."/>
            <person name="Talbot R."/>
            <person name="Chow W."/>
            <person name="Howe K."/>
            <person name="Schwartz A.S."/>
            <person name="Watson M."/>
            <person name="Archibald A.L."/>
            <person name="Phillippy A.M."/>
            <person name="Smith T.P.L."/>
        </authorList>
    </citation>
    <scope>NUCLEOTIDE SEQUENCE [LARGE SCALE GENOMIC DNA]</scope>
</reference>
<dbReference type="PANTHER" id="PTHR15175">
    <property type="entry name" value="NEUTROPHIL CYTOSOLIC FACTOR 2, NEUTROPHIL NADPH OXIDASE FACTOR 2"/>
    <property type="match status" value="1"/>
</dbReference>
<dbReference type="InterPro" id="IPR011990">
    <property type="entry name" value="TPR-like_helical_dom_sf"/>
</dbReference>
<sequence length="296" mass="32690">MRLSWEVPSCCQKGGSCVQPRETKILMPAGGRGAGRAVGPHDPRGRVHTGSNGILGSVLVKIQSRSKGMETAPCPSETDGQRDASKHVILSLFLHALSWFLPCRYDSAIKDLKEALTQLRGNQLIDYKILGLQFKLFACEVLYNIAFMFAKKEEWKKAEEHLVLAVSMKSEPRHSKIDKAMESVWKQKLYEPVVIPVGRLFRPNERQVAQLAKKDYLGKATVVASVVDQDSFSGFAPLQPQVRWSRPSRELSLKHVAGDNACAELPLSRAPSAGLAVLWRASVGHPCSRGPWPVGQ</sequence>
<evidence type="ECO:0000313" key="2">
    <source>
        <dbReference type="Proteomes" id="UP000314985"/>
    </source>
</evidence>
<dbReference type="InterPro" id="IPR051864">
    <property type="entry name" value="NCF2_NOXA1"/>
</dbReference>
<proteinExistence type="predicted"/>
<evidence type="ECO:0008006" key="3">
    <source>
        <dbReference type="Google" id="ProtNLM"/>
    </source>
</evidence>
<dbReference type="Gene3D" id="1.25.40.10">
    <property type="entry name" value="Tetratricopeptide repeat domain"/>
    <property type="match status" value="1"/>
</dbReference>
<organism evidence="1 2">
    <name type="scientific">Sus scrofa</name>
    <name type="common">Pig</name>
    <dbReference type="NCBI Taxonomy" id="9823"/>
    <lineage>
        <taxon>Eukaryota</taxon>
        <taxon>Metazoa</taxon>
        <taxon>Chordata</taxon>
        <taxon>Craniata</taxon>
        <taxon>Vertebrata</taxon>
        <taxon>Euteleostomi</taxon>
        <taxon>Mammalia</taxon>
        <taxon>Eutheria</taxon>
        <taxon>Laurasiatheria</taxon>
        <taxon>Artiodactyla</taxon>
        <taxon>Suina</taxon>
        <taxon>Suidae</taxon>
        <taxon>Sus</taxon>
    </lineage>
</organism>
<reference evidence="1" key="2">
    <citation type="submission" date="2025-08" db="UniProtKB">
        <authorList>
            <consortium name="Ensembl"/>
        </authorList>
    </citation>
    <scope>IDENTIFICATION</scope>
</reference>
<evidence type="ECO:0000313" key="1">
    <source>
        <dbReference type="Ensembl" id="ENSSSCP00070037157.1"/>
    </source>
</evidence>